<accession>A0A545TDB9</accession>
<proteinExistence type="predicted"/>
<evidence type="ECO:0000256" key="1">
    <source>
        <dbReference type="SAM" id="SignalP"/>
    </source>
</evidence>
<organism evidence="2 3">
    <name type="scientific">Aliikangiella marina</name>
    <dbReference type="NCBI Taxonomy" id="1712262"/>
    <lineage>
        <taxon>Bacteria</taxon>
        <taxon>Pseudomonadati</taxon>
        <taxon>Pseudomonadota</taxon>
        <taxon>Gammaproteobacteria</taxon>
        <taxon>Oceanospirillales</taxon>
        <taxon>Pleioneaceae</taxon>
        <taxon>Aliikangiella</taxon>
    </lineage>
</organism>
<dbReference type="InterPro" id="IPR029058">
    <property type="entry name" value="AB_hydrolase_fold"/>
</dbReference>
<dbReference type="Proteomes" id="UP000317839">
    <property type="component" value="Unassembled WGS sequence"/>
</dbReference>
<dbReference type="PANTHER" id="PTHR32015">
    <property type="entry name" value="FASTING INDUCED LIPASE"/>
    <property type="match status" value="1"/>
</dbReference>
<sequence length="228" mass="24512">MKKIGLIFILLVISELSFAACRDAVVLVHGNGGYPSNFDDTYNLLRSKGYATNEIFRPNWGSKFCVACNNHSGSEETPVRNSINAAISGSCTGKIDVIGHSMGVTLAAKQILTMGVVSKVDTFVGIAGGYRGLWSCGTYPFNVPNSTCGSQGLSVNSPLVNSLKGRILANKTYSIKSWVDQVVCSTGICTVGGRHTSQIDTENATFTYSYGHFGLLTKTENKQYELIQ</sequence>
<keyword evidence="1" id="KW-0732">Signal</keyword>
<keyword evidence="3" id="KW-1185">Reference proteome</keyword>
<evidence type="ECO:0000313" key="3">
    <source>
        <dbReference type="Proteomes" id="UP000317839"/>
    </source>
</evidence>
<feature type="signal peptide" evidence="1">
    <location>
        <begin position="1"/>
        <end position="19"/>
    </location>
</feature>
<reference evidence="2 3" key="1">
    <citation type="submission" date="2019-06" db="EMBL/GenBank/DDBJ databases">
        <title>Draft genome of Aliikangiella marina GYP-15.</title>
        <authorList>
            <person name="Wang G."/>
        </authorList>
    </citation>
    <scope>NUCLEOTIDE SEQUENCE [LARGE SCALE GENOMIC DNA]</scope>
    <source>
        <strain evidence="2 3">GYP-15</strain>
    </source>
</reference>
<dbReference type="RefSeq" id="WP_142941798.1">
    <property type="nucleotide sequence ID" value="NZ_VIKR01000002.1"/>
</dbReference>
<evidence type="ECO:0000313" key="2">
    <source>
        <dbReference type="EMBL" id="TQV75181.1"/>
    </source>
</evidence>
<dbReference type="Pfam" id="PF01674">
    <property type="entry name" value="Lipase_2"/>
    <property type="match status" value="1"/>
</dbReference>
<dbReference type="GO" id="GO:0016042">
    <property type="term" value="P:lipid catabolic process"/>
    <property type="evidence" value="ECO:0007669"/>
    <property type="project" value="InterPro"/>
</dbReference>
<gene>
    <name evidence="2" type="ORF">FLL45_09590</name>
</gene>
<dbReference type="InterPro" id="IPR002918">
    <property type="entry name" value="Lipase_EstA/Esterase_EstB"/>
</dbReference>
<dbReference type="AlphaFoldDB" id="A0A545TDB9"/>
<dbReference type="EMBL" id="VIKR01000002">
    <property type="protein sequence ID" value="TQV75181.1"/>
    <property type="molecule type" value="Genomic_DNA"/>
</dbReference>
<protein>
    <submittedName>
        <fullName evidence="2">Lipase</fullName>
    </submittedName>
</protein>
<dbReference type="OrthoDB" id="6033466at2"/>
<dbReference type="GO" id="GO:0016298">
    <property type="term" value="F:lipase activity"/>
    <property type="evidence" value="ECO:0007669"/>
    <property type="project" value="TreeGrafter"/>
</dbReference>
<name>A0A545TDB9_9GAMM</name>
<dbReference type="PANTHER" id="PTHR32015:SF1">
    <property type="entry name" value="LIPASE"/>
    <property type="match status" value="1"/>
</dbReference>
<dbReference type="SUPFAM" id="SSF53474">
    <property type="entry name" value="alpha/beta-Hydrolases"/>
    <property type="match status" value="1"/>
</dbReference>
<feature type="chain" id="PRO_5021744215" evidence="1">
    <location>
        <begin position="20"/>
        <end position="228"/>
    </location>
</feature>
<dbReference type="Gene3D" id="3.40.50.1820">
    <property type="entry name" value="alpha/beta hydrolase"/>
    <property type="match status" value="1"/>
</dbReference>
<comment type="caution">
    <text evidence="2">The sequence shown here is derived from an EMBL/GenBank/DDBJ whole genome shotgun (WGS) entry which is preliminary data.</text>
</comment>